<dbReference type="SUPFAM" id="SSF51261">
    <property type="entry name" value="Duplicated hybrid motif"/>
    <property type="match status" value="1"/>
</dbReference>
<evidence type="ECO:0000259" key="3">
    <source>
        <dbReference type="PROSITE" id="PS51782"/>
    </source>
</evidence>
<dbReference type="PANTHER" id="PTHR21666:SF263">
    <property type="entry name" value="MUREIN HYDROLASE ACTIVATOR NLPD"/>
    <property type="match status" value="1"/>
</dbReference>
<keyword evidence="5" id="KW-1185">Reference proteome</keyword>
<dbReference type="InterPro" id="IPR018392">
    <property type="entry name" value="LysM"/>
</dbReference>
<feature type="region of interest" description="Disordered" evidence="2">
    <location>
        <begin position="225"/>
        <end position="253"/>
    </location>
</feature>
<feature type="region of interest" description="Disordered" evidence="2">
    <location>
        <begin position="48"/>
        <end position="142"/>
    </location>
</feature>
<organism evidence="4 5">
    <name type="scientific">Pannonibacter indicus</name>
    <dbReference type="NCBI Taxonomy" id="466044"/>
    <lineage>
        <taxon>Bacteria</taxon>
        <taxon>Pseudomonadati</taxon>
        <taxon>Pseudomonadota</taxon>
        <taxon>Alphaproteobacteria</taxon>
        <taxon>Hyphomicrobiales</taxon>
        <taxon>Stappiaceae</taxon>
        <taxon>Pannonibacter</taxon>
    </lineage>
</organism>
<comment type="similarity">
    <text evidence="1">Belongs to the E.coli NlpD/Haemophilus LppB family.</text>
</comment>
<reference evidence="5" key="1">
    <citation type="submission" date="2015-08" db="EMBL/GenBank/DDBJ databases">
        <authorList>
            <person name="Varghese N."/>
        </authorList>
    </citation>
    <scope>NUCLEOTIDE SEQUENCE [LARGE SCALE GENOMIC DNA]</scope>
    <source>
        <strain evidence="5">DSM 23407</strain>
    </source>
</reference>
<dbReference type="AlphaFoldDB" id="A0A0K6HY50"/>
<dbReference type="Pfam" id="PF01551">
    <property type="entry name" value="Peptidase_M23"/>
    <property type="match status" value="1"/>
</dbReference>
<gene>
    <name evidence="4" type="ORF">Ga0061067_104142</name>
</gene>
<protein>
    <submittedName>
        <fullName evidence="4">Murein DD-endopeptidase MepM and murein hydrolase activator NlpD, contain LysM domain</fullName>
    </submittedName>
</protein>
<evidence type="ECO:0000313" key="4">
    <source>
        <dbReference type="EMBL" id="CUA95756.1"/>
    </source>
</evidence>
<feature type="compositionally biased region" description="Gly residues" evidence="2">
    <location>
        <begin position="69"/>
        <end position="79"/>
    </location>
</feature>
<dbReference type="InterPro" id="IPR011055">
    <property type="entry name" value="Dup_hybrid_motif"/>
</dbReference>
<evidence type="ECO:0000256" key="1">
    <source>
        <dbReference type="ARBA" id="ARBA00038420"/>
    </source>
</evidence>
<keyword evidence="4" id="KW-0378">Hydrolase</keyword>
<dbReference type="OrthoDB" id="9795421at2"/>
<dbReference type="InterPro" id="IPR016047">
    <property type="entry name" value="M23ase_b-sheet_dom"/>
</dbReference>
<dbReference type="Pfam" id="PF01476">
    <property type="entry name" value="LysM"/>
    <property type="match status" value="1"/>
</dbReference>
<dbReference type="PANTHER" id="PTHR21666">
    <property type="entry name" value="PEPTIDASE-RELATED"/>
    <property type="match status" value="1"/>
</dbReference>
<dbReference type="CDD" id="cd12797">
    <property type="entry name" value="M23_peptidase"/>
    <property type="match status" value="1"/>
</dbReference>
<accession>A0A0K6HY50</accession>
<feature type="compositionally biased region" description="Low complexity" evidence="2">
    <location>
        <begin position="98"/>
        <end position="127"/>
    </location>
</feature>
<dbReference type="EMBL" id="CYHE01000004">
    <property type="protein sequence ID" value="CUA95756.1"/>
    <property type="molecule type" value="Genomic_DNA"/>
</dbReference>
<name>A0A0K6HY50_9HYPH</name>
<dbReference type="Gene3D" id="2.70.70.10">
    <property type="entry name" value="Glucose Permease (Domain IIA)"/>
    <property type="match status" value="1"/>
</dbReference>
<dbReference type="InterPro" id="IPR050570">
    <property type="entry name" value="Cell_wall_metabolism_enzyme"/>
</dbReference>
<dbReference type="PROSITE" id="PS51782">
    <property type="entry name" value="LYSM"/>
    <property type="match status" value="1"/>
</dbReference>
<dbReference type="Proteomes" id="UP000183900">
    <property type="component" value="Unassembled WGS sequence"/>
</dbReference>
<dbReference type="Gene3D" id="3.10.350.10">
    <property type="entry name" value="LysM domain"/>
    <property type="match status" value="1"/>
</dbReference>
<evidence type="ECO:0000313" key="5">
    <source>
        <dbReference type="Proteomes" id="UP000183900"/>
    </source>
</evidence>
<dbReference type="InterPro" id="IPR036779">
    <property type="entry name" value="LysM_dom_sf"/>
</dbReference>
<feature type="domain" description="LysM" evidence="3">
    <location>
        <begin position="141"/>
        <end position="185"/>
    </location>
</feature>
<dbReference type="PROSITE" id="PS51257">
    <property type="entry name" value="PROKAR_LIPOPROTEIN"/>
    <property type="match status" value="1"/>
</dbReference>
<dbReference type="GO" id="GO:0004222">
    <property type="term" value="F:metalloendopeptidase activity"/>
    <property type="evidence" value="ECO:0007669"/>
    <property type="project" value="TreeGrafter"/>
</dbReference>
<sequence>MANPMREYRSSLRLRVAAICVLASVGAGCSGSIERFADGPIYTGSTPNQRSILASSGGGQPTYQDVVAGRGGNNGGLPASGGSPRTTGSVSGSPLPPLAQSSVSPAPQPVAAAPAPAQPVAALSQAQGERSWRGWSSAGGTRVTARQNETVASMGQRFGVPADAIAAVNGIDRNAPLQAGQAVLIPTYSTAGVSAPQATLPPAGRAPATTGSIAPAPQQLAAVSAPDRKPAGVRQAANAPAPAKPVTRTNEPKPAAPIAALREAQPSSLPANDKPAIEALNSAAAEGKPVQTASIDPDEALGGPMFRWPVRGRIISEFGSKPGGARNDGINLAVPEGTPVKAAGDGSVIYAGNELQGFGNLVLIRHADGWVSAYAHNSEILVKRGDEVQRGQVISKAGATGNVTQPQVHFELRQGNRPVDPTRYLPKG</sequence>
<dbReference type="RefSeq" id="WP_055455420.1">
    <property type="nucleotide sequence ID" value="NZ_CYHE01000004.1"/>
</dbReference>
<evidence type="ECO:0000256" key="2">
    <source>
        <dbReference type="SAM" id="MobiDB-lite"/>
    </source>
</evidence>
<proteinExistence type="inferred from homology"/>